<keyword evidence="5" id="KW-0732">Signal</keyword>
<dbReference type="GO" id="GO:0004568">
    <property type="term" value="F:chitinase activity"/>
    <property type="evidence" value="ECO:0007669"/>
    <property type="project" value="TreeGrafter"/>
</dbReference>
<dbReference type="SMART" id="SM00494">
    <property type="entry name" value="ChtBD2"/>
    <property type="match status" value="3"/>
</dbReference>
<dbReference type="GO" id="GO:0006032">
    <property type="term" value="P:chitin catabolic process"/>
    <property type="evidence" value="ECO:0007669"/>
    <property type="project" value="TreeGrafter"/>
</dbReference>
<evidence type="ECO:0000256" key="1">
    <source>
        <dbReference type="ARBA" id="ARBA00009121"/>
    </source>
</evidence>
<feature type="compositionally biased region" description="Low complexity" evidence="4">
    <location>
        <begin position="425"/>
        <end position="499"/>
    </location>
</feature>
<reference evidence="6" key="1">
    <citation type="submission" date="2020-11" db="EMBL/GenBank/DDBJ databases">
        <authorList>
            <person name="Tran Van P."/>
        </authorList>
    </citation>
    <scope>NUCLEOTIDE SEQUENCE</scope>
</reference>
<dbReference type="EMBL" id="OB660479">
    <property type="protein sequence ID" value="CAD7224984.1"/>
    <property type="molecule type" value="Genomic_DNA"/>
</dbReference>
<dbReference type="InterPro" id="IPR029070">
    <property type="entry name" value="Chitinase_insertion_sf"/>
</dbReference>
<dbReference type="InterPro" id="IPR050314">
    <property type="entry name" value="Glycosyl_Hydrlase_18"/>
</dbReference>
<dbReference type="SUPFAM" id="SSF57625">
    <property type="entry name" value="Invertebrate chitin-binding proteins"/>
    <property type="match status" value="3"/>
</dbReference>
<comment type="similarity">
    <text evidence="1">Belongs to the glycosyl hydrolase 18 family. Chitinase class II subfamily.</text>
</comment>
<dbReference type="OrthoDB" id="76388at2759"/>
<dbReference type="InterPro" id="IPR036508">
    <property type="entry name" value="Chitin-bd_dom_sf"/>
</dbReference>
<keyword evidence="3" id="KW-1015">Disulfide bond</keyword>
<sequence length="965" mass="107382">MTGVILIGTLFCFLLVTVDNVQPLFRNAVESIATRTAAPALFCYMSSWSRHRSSLGEFIPERLRGTPCTHVLYSYFGLDFKQRTIKTLDEITDFGQQNFVQRTLDVGQARVLAALGGWTDSVQSLEYSALIKDSGMRREFIRNSIQWLEDRGFHGLHVEWQYPKCWRLICADGPPGDKENFVQFIQDFRTALRARNSPLILSVAVSSDKKVMSEGYDLSRISEEVDYLVLHTMALHGPWEDTLQHIAPLYDEKERSVTGIGAPSSGPGEPGPYTKQPGFLAYNEACSKVVSGELQREQQTPMTRGPFAWGKDRVWVSYDDPISAQSKGKYIKGKQMAGAALWSVDLDDFRNLCCLGAFPILRSLAHGLGMDVAPASKDCTPPPEPSIPPPPEVTTTYDSGATTSWSDHQHHMTPWTSSPQPPSSTPDSTTESTTQSTTKSTTQSTTESSTQSTTESTTQSTTESTTQSTTESTTQSTTESTTRSTTQSTTRPTRPPTSQVEPWWNMPNSGTAPDQCSVDNQVEPIPGDCKAFHRCRDSDWIRQPCSQGLLFDSAIYTCNFENLVNCIDTSAASHVQQVTTRPPPPPSPRPPVLAEERCRPGDRRKVPGRCNAFMECGSDSKFVTRVCPYGLQFHAASTTCDWDFIVGCTEGRSKFRLACEGPRVMSPTPGDCTTYQECDGSELIQRPCPSGLHFSAVRNTIHETPGAESTLERDYLFLLFVQVSFATGHGPDGFGLRVPYAIFQERYYSWEVMSGGLAKLEEGDYMLVCYFTNWAWYRPGIGKYTPDDIDHTLCTHIVYGFATLDYSNLVIKIYDAWADVDNDFYKKVAALKEKGVKVSLALGGWNDSLGDKYSRLVNNPAARKKFVEHAVEFLQKWDFQGLDLDWEYPVCWQVDCNKGPDSDKEGFAALVSELRQAFNPHGLLLSAAVSPSVKVIDKGYDVPSLARDLDWIAVYCMLKVPVTLF</sequence>
<dbReference type="Gene3D" id="2.170.140.10">
    <property type="entry name" value="Chitin binding domain"/>
    <property type="match status" value="3"/>
</dbReference>
<feature type="region of interest" description="Disordered" evidence="4">
    <location>
        <begin position="375"/>
        <end position="514"/>
    </location>
</feature>
<dbReference type="InterPro" id="IPR011583">
    <property type="entry name" value="Chitinase_II/V-like_cat"/>
</dbReference>
<feature type="compositionally biased region" description="Pro residues" evidence="4">
    <location>
        <begin position="380"/>
        <end position="392"/>
    </location>
</feature>
<dbReference type="PANTHER" id="PTHR11177">
    <property type="entry name" value="CHITINASE"/>
    <property type="match status" value="1"/>
</dbReference>
<protein>
    <submittedName>
        <fullName evidence="6">Uncharacterized protein</fullName>
    </submittedName>
</protein>
<dbReference type="InterPro" id="IPR002557">
    <property type="entry name" value="Chitin-bd_dom"/>
</dbReference>
<feature type="compositionally biased region" description="Polar residues" evidence="4">
    <location>
        <begin position="397"/>
        <end position="406"/>
    </location>
</feature>
<evidence type="ECO:0000256" key="5">
    <source>
        <dbReference type="SAM" id="SignalP"/>
    </source>
</evidence>
<evidence type="ECO:0000256" key="2">
    <source>
        <dbReference type="ARBA" id="ARBA00022669"/>
    </source>
</evidence>
<dbReference type="PROSITE" id="PS51910">
    <property type="entry name" value="GH18_2"/>
    <property type="match status" value="2"/>
</dbReference>
<feature type="signal peptide" evidence="5">
    <location>
        <begin position="1"/>
        <end position="20"/>
    </location>
</feature>
<evidence type="ECO:0000313" key="6">
    <source>
        <dbReference type="EMBL" id="CAD7224984.1"/>
    </source>
</evidence>
<dbReference type="SMART" id="SM00636">
    <property type="entry name" value="Glyco_18"/>
    <property type="match status" value="2"/>
</dbReference>
<dbReference type="PANTHER" id="PTHR11177:SF359">
    <property type="entry name" value="CHITINASE 10-RELATED"/>
    <property type="match status" value="1"/>
</dbReference>
<accession>A0A7R8W4Y4</accession>
<dbReference type="GO" id="GO:0005576">
    <property type="term" value="C:extracellular region"/>
    <property type="evidence" value="ECO:0007669"/>
    <property type="project" value="InterPro"/>
</dbReference>
<dbReference type="AlphaFoldDB" id="A0A7R8W4Y4"/>
<dbReference type="Gene3D" id="3.20.20.80">
    <property type="entry name" value="Glycosidases"/>
    <property type="match status" value="3"/>
</dbReference>
<feature type="chain" id="PRO_5043714240" evidence="5">
    <location>
        <begin position="21"/>
        <end position="965"/>
    </location>
</feature>
<keyword evidence="2" id="KW-0147">Chitin-binding</keyword>
<evidence type="ECO:0000256" key="3">
    <source>
        <dbReference type="ARBA" id="ARBA00023157"/>
    </source>
</evidence>
<dbReference type="InterPro" id="IPR001223">
    <property type="entry name" value="Glyco_hydro18_cat"/>
</dbReference>
<organism evidence="6">
    <name type="scientific">Cyprideis torosa</name>
    <dbReference type="NCBI Taxonomy" id="163714"/>
    <lineage>
        <taxon>Eukaryota</taxon>
        <taxon>Metazoa</taxon>
        <taxon>Ecdysozoa</taxon>
        <taxon>Arthropoda</taxon>
        <taxon>Crustacea</taxon>
        <taxon>Oligostraca</taxon>
        <taxon>Ostracoda</taxon>
        <taxon>Podocopa</taxon>
        <taxon>Podocopida</taxon>
        <taxon>Cytherocopina</taxon>
        <taxon>Cytheroidea</taxon>
        <taxon>Cytherideidae</taxon>
        <taxon>Cyprideis</taxon>
    </lineage>
</organism>
<dbReference type="InterPro" id="IPR017853">
    <property type="entry name" value="GH"/>
</dbReference>
<dbReference type="SUPFAM" id="SSF51445">
    <property type="entry name" value="(Trans)glycosidases"/>
    <property type="match status" value="2"/>
</dbReference>
<name>A0A7R8W4Y4_9CRUS</name>
<dbReference type="Pfam" id="PF01607">
    <property type="entry name" value="CBM_14"/>
    <property type="match status" value="3"/>
</dbReference>
<proteinExistence type="inferred from homology"/>
<evidence type="ECO:0000256" key="4">
    <source>
        <dbReference type="SAM" id="MobiDB-lite"/>
    </source>
</evidence>
<dbReference type="Pfam" id="PF00704">
    <property type="entry name" value="Glyco_hydro_18"/>
    <property type="match status" value="2"/>
</dbReference>
<dbReference type="SUPFAM" id="SSF54556">
    <property type="entry name" value="Chitinase insertion domain"/>
    <property type="match status" value="1"/>
</dbReference>
<dbReference type="GO" id="GO:0008061">
    <property type="term" value="F:chitin binding"/>
    <property type="evidence" value="ECO:0007669"/>
    <property type="project" value="UniProtKB-KW"/>
</dbReference>
<dbReference type="FunFam" id="3.20.20.80:FF:000007">
    <property type="entry name" value="Acidic mammalian chitinase"/>
    <property type="match status" value="1"/>
</dbReference>
<dbReference type="PROSITE" id="PS50940">
    <property type="entry name" value="CHIT_BIND_II"/>
    <property type="match status" value="3"/>
</dbReference>
<gene>
    <name evidence="6" type="ORF">CTOB1V02_LOCUS2933</name>
</gene>
<dbReference type="GO" id="GO:0005975">
    <property type="term" value="P:carbohydrate metabolic process"/>
    <property type="evidence" value="ECO:0007669"/>
    <property type="project" value="InterPro"/>
</dbReference>